<evidence type="ECO:0000313" key="1">
    <source>
        <dbReference type="EMBL" id="TNV67751.1"/>
    </source>
</evidence>
<comment type="caution">
    <text evidence="1">The sequence shown here is derived from an EMBL/GenBank/DDBJ whole genome shotgun (WGS) entry which is preliminary data.</text>
</comment>
<dbReference type="EMBL" id="RRYP01036680">
    <property type="protein sequence ID" value="TNV67751.1"/>
    <property type="molecule type" value="Genomic_DNA"/>
</dbReference>
<gene>
    <name evidence="1" type="ORF">FGO68_gene16712</name>
</gene>
<protein>
    <submittedName>
        <fullName evidence="1">Uncharacterized protein</fullName>
    </submittedName>
</protein>
<keyword evidence="2" id="KW-1185">Reference proteome</keyword>
<evidence type="ECO:0000313" key="2">
    <source>
        <dbReference type="Proteomes" id="UP000785679"/>
    </source>
</evidence>
<sequence>MLTYDYSDSDTHKLQRTVSKPLIYRDLQYWWRFFILLHHAKLSLRNSASLLLNENIFALSEQMTSENEKRAFVCCAPSQSRDELLILWYTSPLWSLCQSRAPLRALLCLWDFIEQAECGCLSAVLPIL</sequence>
<reference evidence="1" key="1">
    <citation type="submission" date="2019-06" db="EMBL/GenBank/DDBJ databases">
        <authorList>
            <person name="Zheng W."/>
        </authorList>
    </citation>
    <scope>NUCLEOTIDE SEQUENCE</scope>
    <source>
        <strain evidence="1">QDHG01</strain>
    </source>
</reference>
<organism evidence="1 2">
    <name type="scientific">Halteria grandinella</name>
    <dbReference type="NCBI Taxonomy" id="5974"/>
    <lineage>
        <taxon>Eukaryota</taxon>
        <taxon>Sar</taxon>
        <taxon>Alveolata</taxon>
        <taxon>Ciliophora</taxon>
        <taxon>Intramacronucleata</taxon>
        <taxon>Spirotrichea</taxon>
        <taxon>Stichotrichia</taxon>
        <taxon>Sporadotrichida</taxon>
        <taxon>Halteriidae</taxon>
        <taxon>Halteria</taxon>
    </lineage>
</organism>
<name>A0A8J8SUA3_HALGN</name>
<dbReference type="AlphaFoldDB" id="A0A8J8SUA3"/>
<dbReference type="Proteomes" id="UP000785679">
    <property type="component" value="Unassembled WGS sequence"/>
</dbReference>
<accession>A0A8J8SUA3</accession>
<proteinExistence type="predicted"/>